<dbReference type="InterPro" id="IPR013325">
    <property type="entry name" value="RNA_pol_sigma_r2"/>
</dbReference>
<dbReference type="InterPro" id="IPR039425">
    <property type="entry name" value="RNA_pol_sigma-70-like"/>
</dbReference>
<keyword evidence="2" id="KW-0805">Transcription regulation</keyword>
<dbReference type="EMBL" id="RAWB01000008">
    <property type="protein sequence ID" value="RKH68290.1"/>
    <property type="molecule type" value="Genomic_DNA"/>
</dbReference>
<evidence type="ECO:0000256" key="5">
    <source>
        <dbReference type="ARBA" id="ARBA00023163"/>
    </source>
</evidence>
<evidence type="ECO:0000259" key="7">
    <source>
        <dbReference type="Pfam" id="PF04542"/>
    </source>
</evidence>
<sequence length="243" mass="27259">MAKSPSKSPPHDTCPGSGAPLQTSAVAGPPPSTRRSAPSSHEPGRLPQKPIEQSAWRAHSAGAWDTVLHILARGYGAGLRHYCERLLGDRDKAGDVYQTLLLQAFVDLPHFSGHSSFRVWLYSIARHRCLDTLKAVRLRQRYMVQEEVMPEAQDSQETPEEVLLREAAHASLRAELRRLPAQSREALMMRYFEQLSYEEMALRCSNHPATLRVRVSRALMRLRDSLQSHTFPATLGDSPVHLP</sequence>
<evidence type="ECO:0000256" key="2">
    <source>
        <dbReference type="ARBA" id="ARBA00023015"/>
    </source>
</evidence>
<dbReference type="Gene3D" id="1.10.1740.10">
    <property type="match status" value="1"/>
</dbReference>
<organism evidence="9 10">
    <name type="scientific">Corallococcus llansteffanensis</name>
    <dbReference type="NCBI Taxonomy" id="2316731"/>
    <lineage>
        <taxon>Bacteria</taxon>
        <taxon>Pseudomonadati</taxon>
        <taxon>Myxococcota</taxon>
        <taxon>Myxococcia</taxon>
        <taxon>Myxococcales</taxon>
        <taxon>Cystobacterineae</taxon>
        <taxon>Myxococcaceae</taxon>
        <taxon>Corallococcus</taxon>
    </lineage>
</organism>
<evidence type="ECO:0000256" key="4">
    <source>
        <dbReference type="ARBA" id="ARBA00023125"/>
    </source>
</evidence>
<comment type="caution">
    <text evidence="9">The sequence shown here is derived from an EMBL/GenBank/DDBJ whole genome shotgun (WGS) entry which is preliminary data.</text>
</comment>
<evidence type="ECO:0000259" key="8">
    <source>
        <dbReference type="Pfam" id="PF08281"/>
    </source>
</evidence>
<comment type="similarity">
    <text evidence="1">Belongs to the sigma-70 factor family. ECF subfamily.</text>
</comment>
<dbReference type="InterPro" id="IPR007627">
    <property type="entry name" value="RNA_pol_sigma70_r2"/>
</dbReference>
<evidence type="ECO:0000313" key="10">
    <source>
        <dbReference type="Proteomes" id="UP000272888"/>
    </source>
</evidence>
<dbReference type="Proteomes" id="UP000272888">
    <property type="component" value="Unassembled WGS sequence"/>
</dbReference>
<dbReference type="GO" id="GO:0006352">
    <property type="term" value="P:DNA-templated transcription initiation"/>
    <property type="evidence" value="ECO:0007669"/>
    <property type="project" value="InterPro"/>
</dbReference>
<evidence type="ECO:0000256" key="6">
    <source>
        <dbReference type="SAM" id="MobiDB-lite"/>
    </source>
</evidence>
<protein>
    <submittedName>
        <fullName evidence="9">RNA polymerase sigma factor</fullName>
    </submittedName>
</protein>
<dbReference type="Pfam" id="PF08281">
    <property type="entry name" value="Sigma70_r4_2"/>
    <property type="match status" value="1"/>
</dbReference>
<dbReference type="InterPro" id="IPR014284">
    <property type="entry name" value="RNA_pol_sigma-70_dom"/>
</dbReference>
<dbReference type="InterPro" id="IPR013324">
    <property type="entry name" value="RNA_pol_sigma_r3/r4-like"/>
</dbReference>
<dbReference type="Gene3D" id="1.10.10.10">
    <property type="entry name" value="Winged helix-like DNA-binding domain superfamily/Winged helix DNA-binding domain"/>
    <property type="match status" value="1"/>
</dbReference>
<dbReference type="SUPFAM" id="SSF88946">
    <property type="entry name" value="Sigma2 domain of RNA polymerase sigma factors"/>
    <property type="match status" value="1"/>
</dbReference>
<name>A0A3A8QN32_9BACT</name>
<dbReference type="GO" id="GO:0003677">
    <property type="term" value="F:DNA binding"/>
    <property type="evidence" value="ECO:0007669"/>
    <property type="project" value="UniProtKB-KW"/>
</dbReference>
<dbReference type="PANTHER" id="PTHR43133:SF58">
    <property type="entry name" value="ECF RNA POLYMERASE SIGMA FACTOR SIGD"/>
    <property type="match status" value="1"/>
</dbReference>
<dbReference type="GO" id="GO:0016987">
    <property type="term" value="F:sigma factor activity"/>
    <property type="evidence" value="ECO:0007669"/>
    <property type="project" value="UniProtKB-KW"/>
</dbReference>
<keyword evidence="10" id="KW-1185">Reference proteome</keyword>
<evidence type="ECO:0000313" key="9">
    <source>
        <dbReference type="EMBL" id="RKH68290.1"/>
    </source>
</evidence>
<dbReference type="InterPro" id="IPR013249">
    <property type="entry name" value="RNA_pol_sigma70_r4_t2"/>
</dbReference>
<dbReference type="Pfam" id="PF04542">
    <property type="entry name" value="Sigma70_r2"/>
    <property type="match status" value="1"/>
</dbReference>
<dbReference type="SUPFAM" id="SSF88659">
    <property type="entry name" value="Sigma3 and sigma4 domains of RNA polymerase sigma factors"/>
    <property type="match status" value="1"/>
</dbReference>
<keyword evidence="5" id="KW-0804">Transcription</keyword>
<accession>A0A3A8QN32</accession>
<feature type="domain" description="RNA polymerase sigma factor 70 region 4 type 2" evidence="8">
    <location>
        <begin position="171"/>
        <end position="222"/>
    </location>
</feature>
<dbReference type="InterPro" id="IPR036388">
    <property type="entry name" value="WH-like_DNA-bd_sf"/>
</dbReference>
<gene>
    <name evidence="9" type="ORF">D7V93_01610</name>
</gene>
<keyword evidence="3" id="KW-0731">Sigma factor</keyword>
<evidence type="ECO:0000256" key="1">
    <source>
        <dbReference type="ARBA" id="ARBA00010641"/>
    </source>
</evidence>
<dbReference type="PANTHER" id="PTHR43133">
    <property type="entry name" value="RNA POLYMERASE ECF-TYPE SIGMA FACTO"/>
    <property type="match status" value="1"/>
</dbReference>
<dbReference type="AlphaFoldDB" id="A0A3A8QN32"/>
<feature type="domain" description="RNA polymerase sigma-70 region 2" evidence="7">
    <location>
        <begin position="73"/>
        <end position="135"/>
    </location>
</feature>
<dbReference type="CDD" id="cd06171">
    <property type="entry name" value="Sigma70_r4"/>
    <property type="match status" value="1"/>
</dbReference>
<reference evidence="10" key="1">
    <citation type="submission" date="2018-09" db="EMBL/GenBank/DDBJ databases">
        <authorList>
            <person name="Livingstone P.G."/>
            <person name="Whitworth D.E."/>
        </authorList>
    </citation>
    <scope>NUCLEOTIDE SEQUENCE [LARGE SCALE GENOMIC DNA]</scope>
    <source>
        <strain evidence="10">CA051B</strain>
    </source>
</reference>
<feature type="region of interest" description="Disordered" evidence="6">
    <location>
        <begin position="1"/>
        <end position="48"/>
    </location>
</feature>
<keyword evidence="4" id="KW-0238">DNA-binding</keyword>
<dbReference type="NCBIfam" id="TIGR02937">
    <property type="entry name" value="sigma70-ECF"/>
    <property type="match status" value="1"/>
</dbReference>
<proteinExistence type="inferred from homology"/>
<evidence type="ECO:0000256" key="3">
    <source>
        <dbReference type="ARBA" id="ARBA00023082"/>
    </source>
</evidence>